<organism evidence="2 3">
    <name type="scientific">Gracilariopsis chorda</name>
    <dbReference type="NCBI Taxonomy" id="448386"/>
    <lineage>
        <taxon>Eukaryota</taxon>
        <taxon>Rhodophyta</taxon>
        <taxon>Florideophyceae</taxon>
        <taxon>Rhodymeniophycidae</taxon>
        <taxon>Gracilariales</taxon>
        <taxon>Gracilariaceae</taxon>
        <taxon>Gracilariopsis</taxon>
    </lineage>
</organism>
<name>A0A2V3IZS2_9FLOR</name>
<gene>
    <name evidence="2" type="ORF">BWQ96_02697</name>
</gene>
<protein>
    <submittedName>
        <fullName evidence="2">Uncharacterized protein</fullName>
    </submittedName>
</protein>
<evidence type="ECO:0000256" key="1">
    <source>
        <dbReference type="SAM" id="Phobius"/>
    </source>
</evidence>
<dbReference type="OrthoDB" id="2013891at2759"/>
<dbReference type="AlphaFoldDB" id="A0A2V3IZS2"/>
<reference evidence="2 3" key="1">
    <citation type="journal article" date="2018" name="Mol. Biol. Evol.">
        <title>Analysis of the draft genome of the red seaweed Gracilariopsis chorda provides insights into genome size evolution in Rhodophyta.</title>
        <authorList>
            <person name="Lee J."/>
            <person name="Yang E.C."/>
            <person name="Graf L."/>
            <person name="Yang J.H."/>
            <person name="Qiu H."/>
            <person name="Zel Zion U."/>
            <person name="Chan C.X."/>
            <person name="Stephens T.G."/>
            <person name="Weber A.P.M."/>
            <person name="Boo G.H."/>
            <person name="Boo S.M."/>
            <person name="Kim K.M."/>
            <person name="Shin Y."/>
            <person name="Jung M."/>
            <person name="Lee S.J."/>
            <person name="Yim H.S."/>
            <person name="Lee J.H."/>
            <person name="Bhattacharya D."/>
            <person name="Yoon H.S."/>
        </authorList>
    </citation>
    <scope>NUCLEOTIDE SEQUENCE [LARGE SCALE GENOMIC DNA]</scope>
    <source>
        <strain evidence="2 3">SKKU-2015</strain>
        <tissue evidence="2">Whole body</tissue>
    </source>
</reference>
<evidence type="ECO:0000313" key="2">
    <source>
        <dbReference type="EMBL" id="PXF47553.1"/>
    </source>
</evidence>
<evidence type="ECO:0000313" key="3">
    <source>
        <dbReference type="Proteomes" id="UP000247409"/>
    </source>
</evidence>
<keyword evidence="1" id="KW-0472">Membrane</keyword>
<proteinExistence type="predicted"/>
<feature type="transmembrane region" description="Helical" evidence="1">
    <location>
        <begin position="65"/>
        <end position="85"/>
    </location>
</feature>
<comment type="caution">
    <text evidence="2">The sequence shown here is derived from an EMBL/GenBank/DDBJ whole genome shotgun (WGS) entry which is preliminary data.</text>
</comment>
<feature type="transmembrane region" description="Helical" evidence="1">
    <location>
        <begin position="91"/>
        <end position="115"/>
    </location>
</feature>
<dbReference type="Proteomes" id="UP000247409">
    <property type="component" value="Unassembled WGS sequence"/>
</dbReference>
<accession>A0A2V3IZS2</accession>
<keyword evidence="1" id="KW-0812">Transmembrane</keyword>
<keyword evidence="1" id="KW-1133">Transmembrane helix</keyword>
<sequence length="126" mass="13600">MQTAFVSMPGSLSITERRMRSRNTSPLIPNPFVDHVTTHSKKRARIRSYSMTTEPKAPINAPSGVLLLSSSVLAIAAIGCVFELTGGHPTYGFNVTAGILTVSLPSFLFLFYAAIKKGQIEALEDS</sequence>
<dbReference type="EMBL" id="NBIV01000023">
    <property type="protein sequence ID" value="PXF47553.1"/>
    <property type="molecule type" value="Genomic_DNA"/>
</dbReference>
<keyword evidence="3" id="KW-1185">Reference proteome</keyword>